<feature type="domain" description="RRM" evidence="2">
    <location>
        <begin position="24"/>
        <end position="101"/>
    </location>
</feature>
<dbReference type="EMBL" id="JANJYJ010000006">
    <property type="protein sequence ID" value="KAK3206773.1"/>
    <property type="molecule type" value="Genomic_DNA"/>
</dbReference>
<dbReference type="GO" id="GO:0003723">
    <property type="term" value="F:RNA binding"/>
    <property type="evidence" value="ECO:0007669"/>
    <property type="project" value="UniProtKB-UniRule"/>
</dbReference>
<dbReference type="Pfam" id="PF00076">
    <property type="entry name" value="RRM_1"/>
    <property type="match status" value="1"/>
</dbReference>
<evidence type="ECO:0000256" key="1">
    <source>
        <dbReference type="PROSITE-ProRule" id="PRU00176"/>
    </source>
</evidence>
<sequence length="166" mass="19117">MSVIEKCSNPSGQKVKYDFRVNLFSIFVDNLNHTGDSATLWGVFKEFRRVRDVFVLTKFGFRKSGFAFSRFDSLEEAILIAKKANGMHVFGWHIVAKVANFGWTKRRSLSYGRKSQSFDERIGIEGLRREGFQSGYFADVVRGNHKGIKSLVVRKEEEMLTMKWSS</sequence>
<protein>
    <recommendedName>
        <fullName evidence="2">RRM domain-containing protein</fullName>
    </recommendedName>
</protein>
<keyword evidence="4" id="KW-1185">Reference proteome</keyword>
<proteinExistence type="predicted"/>
<dbReference type="InterPro" id="IPR000504">
    <property type="entry name" value="RRM_dom"/>
</dbReference>
<accession>A0AAE0E457</accession>
<gene>
    <name evidence="3" type="ORF">Dsin_020819</name>
</gene>
<keyword evidence="1" id="KW-0694">RNA-binding</keyword>
<dbReference type="SUPFAM" id="SSF54928">
    <property type="entry name" value="RNA-binding domain, RBD"/>
    <property type="match status" value="1"/>
</dbReference>
<comment type="caution">
    <text evidence="3">The sequence shown here is derived from an EMBL/GenBank/DDBJ whole genome shotgun (WGS) entry which is preliminary data.</text>
</comment>
<dbReference type="PROSITE" id="PS50102">
    <property type="entry name" value="RRM"/>
    <property type="match status" value="1"/>
</dbReference>
<dbReference type="SMART" id="SM00360">
    <property type="entry name" value="RRM"/>
    <property type="match status" value="1"/>
</dbReference>
<evidence type="ECO:0000313" key="3">
    <source>
        <dbReference type="EMBL" id="KAK3206773.1"/>
    </source>
</evidence>
<dbReference type="Proteomes" id="UP001281410">
    <property type="component" value="Unassembled WGS sequence"/>
</dbReference>
<dbReference type="InterPro" id="IPR035979">
    <property type="entry name" value="RBD_domain_sf"/>
</dbReference>
<dbReference type="CDD" id="cd00590">
    <property type="entry name" value="RRM_SF"/>
    <property type="match status" value="1"/>
</dbReference>
<evidence type="ECO:0000313" key="4">
    <source>
        <dbReference type="Proteomes" id="UP001281410"/>
    </source>
</evidence>
<dbReference type="AlphaFoldDB" id="A0AAE0E457"/>
<evidence type="ECO:0000259" key="2">
    <source>
        <dbReference type="PROSITE" id="PS50102"/>
    </source>
</evidence>
<dbReference type="InterPro" id="IPR012677">
    <property type="entry name" value="Nucleotide-bd_a/b_plait_sf"/>
</dbReference>
<organism evidence="3 4">
    <name type="scientific">Dipteronia sinensis</name>
    <dbReference type="NCBI Taxonomy" id="43782"/>
    <lineage>
        <taxon>Eukaryota</taxon>
        <taxon>Viridiplantae</taxon>
        <taxon>Streptophyta</taxon>
        <taxon>Embryophyta</taxon>
        <taxon>Tracheophyta</taxon>
        <taxon>Spermatophyta</taxon>
        <taxon>Magnoliopsida</taxon>
        <taxon>eudicotyledons</taxon>
        <taxon>Gunneridae</taxon>
        <taxon>Pentapetalae</taxon>
        <taxon>rosids</taxon>
        <taxon>malvids</taxon>
        <taxon>Sapindales</taxon>
        <taxon>Sapindaceae</taxon>
        <taxon>Hippocastanoideae</taxon>
        <taxon>Acereae</taxon>
        <taxon>Dipteronia</taxon>
    </lineage>
</organism>
<reference evidence="3" key="1">
    <citation type="journal article" date="2023" name="Plant J.">
        <title>Genome sequences and population genomics provide insights into the demographic history, inbreeding, and mutation load of two 'living fossil' tree species of Dipteronia.</title>
        <authorList>
            <person name="Feng Y."/>
            <person name="Comes H.P."/>
            <person name="Chen J."/>
            <person name="Zhu S."/>
            <person name="Lu R."/>
            <person name="Zhang X."/>
            <person name="Li P."/>
            <person name="Qiu J."/>
            <person name="Olsen K.M."/>
            <person name="Qiu Y."/>
        </authorList>
    </citation>
    <scope>NUCLEOTIDE SEQUENCE</scope>
    <source>
        <strain evidence="3">NBL</strain>
    </source>
</reference>
<dbReference type="Gene3D" id="3.30.70.330">
    <property type="match status" value="1"/>
</dbReference>
<name>A0AAE0E457_9ROSI</name>